<keyword evidence="3" id="KW-1185">Reference proteome</keyword>
<comment type="caution">
    <text evidence="2">The sequence shown here is derived from an EMBL/GenBank/DDBJ whole genome shotgun (WGS) entry which is preliminary data.</text>
</comment>
<feature type="region of interest" description="Disordered" evidence="1">
    <location>
        <begin position="621"/>
        <end position="670"/>
    </location>
</feature>
<dbReference type="SUPFAM" id="SSF82199">
    <property type="entry name" value="SET domain"/>
    <property type="match status" value="1"/>
</dbReference>
<feature type="region of interest" description="Disordered" evidence="1">
    <location>
        <begin position="891"/>
        <end position="968"/>
    </location>
</feature>
<feature type="compositionally biased region" description="Low complexity" evidence="1">
    <location>
        <begin position="944"/>
        <end position="964"/>
    </location>
</feature>
<evidence type="ECO:0000313" key="3">
    <source>
        <dbReference type="Proteomes" id="UP001165090"/>
    </source>
</evidence>
<dbReference type="InterPro" id="IPR046341">
    <property type="entry name" value="SET_dom_sf"/>
</dbReference>
<dbReference type="CDD" id="cd20071">
    <property type="entry name" value="SET_SMYD"/>
    <property type="match status" value="1"/>
</dbReference>
<feature type="region of interest" description="Disordered" evidence="1">
    <location>
        <begin position="182"/>
        <end position="238"/>
    </location>
</feature>
<feature type="non-terminal residue" evidence="2">
    <location>
        <position position="1"/>
    </location>
</feature>
<sequence length="1158" mass="117812">VLGPLAACSGADEVVRVVLTWVCNCYSTRHGGGALYKIGSLVNHCCEGNTRYRFVDDAEGSGCGVFVASRRIDPREVITTCYLGWDEQTLISTRMRQKLLVRTKLFTCTCSRCSSRRDPYRSLPCPDCHGGGMWGAGAGSPATWITATTALTNSSDTICAAAAFPGCLGAAGTAVNVRIVRTGSSSGGGNEEGRPPGRTGSASAPDPPTSPGSRCPSHERSDLTSPGRSREGPPSRGAVAAKSGFVYWTGATGDGLTGAHETYDDGSGGGGSNAVANGGGDIQEAVGQPYWECDTCWKRYCDAEMQGQLRRRAAAAGLEADVSNGDAELALEEEVQRMGEHLDWSELAVSLGAVRRLGAQCQAVLGQRHWTTNRCRYLVLELCTAALTRTCASSHTAASAYSGEVFRRPDVSLGGGSWCSAAGGGGGGDGGCGTAGWHAGGSSAGDAGACPLPVTAAAAPGVLTGSAATWTISCGGGWGMRSSANAVKEGISSTPLPPLPSLPTPPPAHQSTVTKSCRMSLDTADMAVDTITGQRGPSAQLLLAGDFESALEAAPRAAAEECARGDIDIAAAGRCGRIAAAGKHWLGAVTTSLGASELRYDAPELAATADMNMGPLTARPSTAPVTATTAATAAEAPGKGGGELGEVEPPVPDLSSSSAATTGECSAGRHSAAPLFGRHAAAPPAIADDPLGSSCTDDRSVSEGPEEAVVAAVAAESVVRDAEEGAGMGPRMEAMVEVGATQGRRDNTAPSLGLPTSPPVTSVPERSVPHVNPHLGRAALLQHTLHHQSLHQLAQMQQQQQQQQQRHLSHRMSFLLDPDQTGSPNGGDSGGGCGGGTVGIVDSGGGGPRSALRAACDESPLGSTHNSLSGAGAGASAASADAAAAAAVAIPREDVRKQQQPTRMVRKGNGMGTLPVSFMHARLPQSPSAASGSLANDVGVSEGASASPDAVAAPVTAPPTREAPSGMSLPSQALLYGEEKDALGRPSQRQQQQDGPQTLPTAPAALLNSGDVIDEAEAGGGVLQEGLGLVSEAGAVRSAGGSTLWSLLEVDGLVDCMCEELQALWQWQQHHTPHAPELVLKAVAGPAATALMDVVKDELCSGGQLSSRALTTAEATAARLAAAYEAAPYYDVSGEAYEEAVSVVQLVPLIRRALDLPE</sequence>
<dbReference type="PANTHER" id="PTHR12197">
    <property type="entry name" value="HISTONE-LYSINE N-METHYLTRANSFERASE SMYD"/>
    <property type="match status" value="1"/>
</dbReference>
<feature type="compositionally biased region" description="Gly residues" evidence="1">
    <location>
        <begin position="824"/>
        <end position="848"/>
    </location>
</feature>
<name>A0ABQ5SKG7_9CHLO</name>
<evidence type="ECO:0008006" key="4">
    <source>
        <dbReference type="Google" id="ProtNLM"/>
    </source>
</evidence>
<feature type="compositionally biased region" description="Low complexity" evidence="1">
    <location>
        <begin position="984"/>
        <end position="997"/>
    </location>
</feature>
<protein>
    <recommendedName>
        <fullName evidence="4">SET domain-containing protein</fullName>
    </recommendedName>
</protein>
<reference evidence="2 3" key="1">
    <citation type="journal article" date="2023" name="IScience">
        <title>Expanded male sex-determining region conserved during the evolution of homothallism in the green alga Volvox.</title>
        <authorList>
            <person name="Yamamoto K."/>
            <person name="Matsuzaki R."/>
            <person name="Mahakham W."/>
            <person name="Heman W."/>
            <person name="Sekimoto H."/>
            <person name="Kawachi M."/>
            <person name="Minakuchi Y."/>
            <person name="Toyoda A."/>
            <person name="Nozaki H."/>
        </authorList>
    </citation>
    <scope>NUCLEOTIDE SEQUENCE [LARGE SCALE GENOMIC DNA]</scope>
    <source>
        <strain evidence="2 3">NIES-4468</strain>
    </source>
</reference>
<feature type="region of interest" description="Disordered" evidence="1">
    <location>
        <begin position="982"/>
        <end position="1004"/>
    </location>
</feature>
<accession>A0ABQ5SKG7</accession>
<feature type="compositionally biased region" description="Low complexity" evidence="1">
    <location>
        <begin position="622"/>
        <end position="637"/>
    </location>
</feature>
<dbReference type="Gene3D" id="2.170.270.10">
    <property type="entry name" value="SET domain"/>
    <property type="match status" value="1"/>
</dbReference>
<dbReference type="InterPro" id="IPR050869">
    <property type="entry name" value="H3K4_H4K5_MeTrfase"/>
</dbReference>
<organism evidence="2 3">
    <name type="scientific">Volvox africanus</name>
    <dbReference type="NCBI Taxonomy" id="51714"/>
    <lineage>
        <taxon>Eukaryota</taxon>
        <taxon>Viridiplantae</taxon>
        <taxon>Chlorophyta</taxon>
        <taxon>core chlorophytes</taxon>
        <taxon>Chlorophyceae</taxon>
        <taxon>CS clade</taxon>
        <taxon>Chlamydomonadales</taxon>
        <taxon>Volvocaceae</taxon>
        <taxon>Volvox</taxon>
    </lineage>
</organism>
<feature type="compositionally biased region" description="Polar residues" evidence="1">
    <location>
        <begin position="925"/>
        <end position="934"/>
    </location>
</feature>
<gene>
    <name evidence="2" type="ORF">VaNZ11_015395</name>
</gene>
<feature type="region of interest" description="Disordered" evidence="1">
    <location>
        <begin position="744"/>
        <end position="766"/>
    </location>
</feature>
<dbReference type="EMBL" id="BSDZ01000094">
    <property type="protein sequence ID" value="GLI70485.1"/>
    <property type="molecule type" value="Genomic_DNA"/>
</dbReference>
<feature type="region of interest" description="Disordered" evidence="1">
    <location>
        <begin position="789"/>
        <end position="873"/>
    </location>
</feature>
<dbReference type="Proteomes" id="UP001165090">
    <property type="component" value="Unassembled WGS sequence"/>
</dbReference>
<feature type="compositionally biased region" description="Basic and acidic residues" evidence="1">
    <location>
        <begin position="216"/>
        <end position="233"/>
    </location>
</feature>
<proteinExistence type="predicted"/>
<feature type="compositionally biased region" description="Polar residues" evidence="1">
    <location>
        <begin position="654"/>
        <end position="664"/>
    </location>
</feature>
<feature type="compositionally biased region" description="Low complexity" evidence="1">
    <location>
        <begin position="790"/>
        <end position="806"/>
    </location>
</feature>
<evidence type="ECO:0000256" key="1">
    <source>
        <dbReference type="SAM" id="MobiDB-lite"/>
    </source>
</evidence>
<evidence type="ECO:0000313" key="2">
    <source>
        <dbReference type="EMBL" id="GLI70485.1"/>
    </source>
</evidence>
<dbReference type="PANTHER" id="PTHR12197:SF251">
    <property type="entry name" value="EG:BACR7C10.4 PROTEIN"/>
    <property type="match status" value="1"/>
</dbReference>